<name>A0A0B8T2M1_9SPHI</name>
<dbReference type="HAMAP" id="MF_00048">
    <property type="entry name" value="UPF0102"/>
    <property type="match status" value="1"/>
</dbReference>
<reference evidence="3 4" key="2">
    <citation type="journal article" date="2015" name="PLoS ONE">
        <title>Whole-Genome Optical Mapping and Finished Genome Sequence of Sphingobacterium deserti sp. nov., a New Species Isolated from the Western Desert of China.</title>
        <authorList>
            <person name="Teng C."/>
            <person name="Zhou Z."/>
            <person name="Molnar I."/>
            <person name="Li X."/>
            <person name="Tang R."/>
            <person name="Chen M."/>
            <person name="Wang L."/>
            <person name="Su S."/>
            <person name="Zhang W."/>
            <person name="Lin M."/>
        </authorList>
    </citation>
    <scope>NUCLEOTIDE SEQUENCE [LARGE SCALE GENOMIC DNA]</scope>
    <source>
        <strain evidence="4">ACCC05744</strain>
    </source>
</reference>
<dbReference type="CDD" id="cd20736">
    <property type="entry name" value="PoNe_Nuclease"/>
    <property type="match status" value="1"/>
</dbReference>
<proteinExistence type="inferred from homology"/>
<evidence type="ECO:0000256" key="1">
    <source>
        <dbReference type="ARBA" id="ARBA00006738"/>
    </source>
</evidence>
<dbReference type="PANTHER" id="PTHR34039:SF1">
    <property type="entry name" value="UPF0102 PROTEIN YRAN"/>
    <property type="match status" value="1"/>
</dbReference>
<dbReference type="STRING" id="1229276.DI53_1089"/>
<dbReference type="InterPro" id="IPR011856">
    <property type="entry name" value="tRNA_endonuc-like_dom_sf"/>
</dbReference>
<sequence length="118" mass="13485">MAKHLIDGKRGEAMAADFLRKQGYKIVTTNWRDRYCEVDIIAKDGDTLVFVEVKARTSMQFGTPETFVDARKQALLIRAADAYLALSNHEGEIRFDIVSVYLGQENHMELIKDAFWSN</sequence>
<gene>
    <name evidence="3" type="ORF">DI53_1089</name>
</gene>
<dbReference type="Proteomes" id="UP000031802">
    <property type="component" value="Unassembled WGS sequence"/>
</dbReference>
<accession>A0A0B8T2M1</accession>
<evidence type="ECO:0000313" key="4">
    <source>
        <dbReference type="Proteomes" id="UP000031802"/>
    </source>
</evidence>
<dbReference type="NCBIfam" id="NF009150">
    <property type="entry name" value="PRK12497.1-3"/>
    <property type="match status" value="1"/>
</dbReference>
<dbReference type="Gene3D" id="3.40.1350.10">
    <property type="match status" value="1"/>
</dbReference>
<dbReference type="SUPFAM" id="SSF52980">
    <property type="entry name" value="Restriction endonuclease-like"/>
    <property type="match status" value="1"/>
</dbReference>
<dbReference type="GO" id="GO:0003676">
    <property type="term" value="F:nucleic acid binding"/>
    <property type="evidence" value="ECO:0007669"/>
    <property type="project" value="InterPro"/>
</dbReference>
<evidence type="ECO:0000313" key="3">
    <source>
        <dbReference type="EMBL" id="KGE15171.1"/>
    </source>
</evidence>
<dbReference type="eggNOG" id="COG0792">
    <property type="taxonomic scope" value="Bacteria"/>
</dbReference>
<keyword evidence="4" id="KW-1185">Reference proteome</keyword>
<dbReference type="OrthoDB" id="9802516at2"/>
<dbReference type="RefSeq" id="WP_037496322.1">
    <property type="nucleotide sequence ID" value="NZ_JJMU01000016.1"/>
</dbReference>
<dbReference type="PANTHER" id="PTHR34039">
    <property type="entry name" value="UPF0102 PROTEIN YRAN"/>
    <property type="match status" value="1"/>
</dbReference>
<dbReference type="PATRIC" id="fig|1229276.3.peg.1126"/>
<dbReference type="InterPro" id="IPR011335">
    <property type="entry name" value="Restrct_endonuc-II-like"/>
</dbReference>
<protein>
    <recommendedName>
        <fullName evidence="2">UPF0102 protein DI53_1089</fullName>
    </recommendedName>
</protein>
<dbReference type="NCBIfam" id="TIGR00252">
    <property type="entry name" value="YraN family protein"/>
    <property type="match status" value="1"/>
</dbReference>
<organism evidence="3 4">
    <name type="scientific">Sphingobacterium deserti</name>
    <dbReference type="NCBI Taxonomy" id="1229276"/>
    <lineage>
        <taxon>Bacteria</taxon>
        <taxon>Pseudomonadati</taxon>
        <taxon>Bacteroidota</taxon>
        <taxon>Sphingobacteriia</taxon>
        <taxon>Sphingobacteriales</taxon>
        <taxon>Sphingobacteriaceae</taxon>
        <taxon>Sphingobacterium</taxon>
    </lineage>
</organism>
<dbReference type="InterPro" id="IPR003509">
    <property type="entry name" value="UPF0102_YraN-like"/>
</dbReference>
<evidence type="ECO:0000256" key="2">
    <source>
        <dbReference type="HAMAP-Rule" id="MF_00048"/>
    </source>
</evidence>
<reference evidence="4" key="1">
    <citation type="submission" date="2014-04" db="EMBL/GenBank/DDBJ databases">
        <title>Whole-Genome optical mapping and complete genome sequence of Sphingobacterium deserti sp. nov., a new spaces isolated from desert in the west of China.</title>
        <authorList>
            <person name="Teng C."/>
            <person name="Zhou Z."/>
            <person name="Li X."/>
            <person name="Chen M."/>
            <person name="Lin M."/>
            <person name="Wang L."/>
            <person name="Su S."/>
            <person name="Zhang C."/>
            <person name="Zhang W."/>
        </authorList>
    </citation>
    <scope>NUCLEOTIDE SEQUENCE [LARGE SCALE GENOMIC DNA]</scope>
    <source>
        <strain evidence="4">ACCC05744</strain>
    </source>
</reference>
<dbReference type="AlphaFoldDB" id="A0A0B8T2M1"/>
<comment type="similarity">
    <text evidence="1 2">Belongs to the UPF0102 family.</text>
</comment>
<comment type="caution">
    <text evidence="3">The sequence shown here is derived from an EMBL/GenBank/DDBJ whole genome shotgun (WGS) entry which is preliminary data.</text>
</comment>
<dbReference type="Pfam" id="PF02021">
    <property type="entry name" value="UPF0102"/>
    <property type="match status" value="1"/>
</dbReference>
<dbReference type="EMBL" id="JJMU01000016">
    <property type="protein sequence ID" value="KGE15171.1"/>
    <property type="molecule type" value="Genomic_DNA"/>
</dbReference>